<reference evidence="1 2" key="1">
    <citation type="journal article" date="2015" name="Sci. Rep.">
        <title>Chromosome-level genome map provides insights into diverse defense mechanisms in the medicinal fungus Ganoderma sinense.</title>
        <authorList>
            <person name="Zhu Y."/>
            <person name="Xu J."/>
            <person name="Sun C."/>
            <person name="Zhou S."/>
            <person name="Xu H."/>
            <person name="Nelson D.R."/>
            <person name="Qian J."/>
            <person name="Song J."/>
            <person name="Luo H."/>
            <person name="Xiang L."/>
            <person name="Li Y."/>
            <person name="Xu Z."/>
            <person name="Ji A."/>
            <person name="Wang L."/>
            <person name="Lu S."/>
            <person name="Hayward A."/>
            <person name="Sun W."/>
            <person name="Li X."/>
            <person name="Schwartz D.C."/>
            <person name="Wang Y."/>
            <person name="Chen S."/>
        </authorList>
    </citation>
    <scope>NUCLEOTIDE SEQUENCE [LARGE SCALE GENOMIC DNA]</scope>
    <source>
        <strain evidence="1 2">ZZ0214-1</strain>
    </source>
</reference>
<dbReference type="InterPro" id="IPR032675">
    <property type="entry name" value="LRR_dom_sf"/>
</dbReference>
<dbReference type="EMBL" id="AYKW01000023">
    <property type="protein sequence ID" value="PIL29178.1"/>
    <property type="molecule type" value="Genomic_DNA"/>
</dbReference>
<sequence>MHQCLCIDDILRVVFSFIDEHEYDPTQGVYVRQEHSLRMLSALSRTCHTFKDPALDVLWREIPDLFILIKSRIPSHLQGIKKANLFFVSQPSLEDWKLLDPYIDRIRIIGTPLPFTRPKRLLLHEKTVLQPLEQYLREHGPSTEGRSLLPNLTEVVWDDRWARSQDIIRNLLMGPSLSSLHFTRLHHMTSLLSQTSAPNNLRNLTLHAVSYLTDSHLGFAHATILDGLRTFQNLQHISITLGLLSNDTIAHLASLPTLKSLGIHLYLYRIGDVDEANVGPTGNRHGVRFSHLRRLSLTIDGWYDRPSLPFVERFIDTSTLEAISVTFTLQAPNRSEAHFLRWLLQCVAPAAPTLRELSVYTGVARPTWSWYSGRDPDFHFASFPDLLRFTKLRTLRLEHQRNLCPANNDALRAIADAFPDLEFLSLAAPGVTEYEANLDPEDLPTLDGLLPMAERCRDLHTLRLPIRSTLIHRDEALRAASRCASTIRTLSLWATPLEVEVEHFAETGYEAVENASRSMSAFTTEDTAMFFREVFPHLDDLRVVIPKDDAFGLNRVEDIHGWSDVLDKLAETEIPGSVTRSRVLE</sequence>
<proteinExistence type="predicted"/>
<dbReference type="OrthoDB" id="2794631at2759"/>
<gene>
    <name evidence="1" type="ORF">GSI_09227</name>
</gene>
<protein>
    <recommendedName>
        <fullName evidence="3">F-box domain-containing protein</fullName>
    </recommendedName>
</protein>
<accession>A0A2G8S6L4</accession>
<dbReference type="Proteomes" id="UP000230002">
    <property type="component" value="Unassembled WGS sequence"/>
</dbReference>
<evidence type="ECO:0000313" key="1">
    <source>
        <dbReference type="EMBL" id="PIL29178.1"/>
    </source>
</evidence>
<evidence type="ECO:0000313" key="2">
    <source>
        <dbReference type="Proteomes" id="UP000230002"/>
    </source>
</evidence>
<organism evidence="1 2">
    <name type="scientific">Ganoderma sinense ZZ0214-1</name>
    <dbReference type="NCBI Taxonomy" id="1077348"/>
    <lineage>
        <taxon>Eukaryota</taxon>
        <taxon>Fungi</taxon>
        <taxon>Dikarya</taxon>
        <taxon>Basidiomycota</taxon>
        <taxon>Agaricomycotina</taxon>
        <taxon>Agaricomycetes</taxon>
        <taxon>Polyporales</taxon>
        <taxon>Polyporaceae</taxon>
        <taxon>Ganoderma</taxon>
    </lineage>
</organism>
<dbReference type="STRING" id="1077348.A0A2G8S6L4"/>
<keyword evidence="2" id="KW-1185">Reference proteome</keyword>
<dbReference type="Gene3D" id="3.80.10.10">
    <property type="entry name" value="Ribonuclease Inhibitor"/>
    <property type="match status" value="1"/>
</dbReference>
<evidence type="ECO:0008006" key="3">
    <source>
        <dbReference type="Google" id="ProtNLM"/>
    </source>
</evidence>
<dbReference type="AlphaFoldDB" id="A0A2G8S6L4"/>
<comment type="caution">
    <text evidence="1">The sequence shown here is derived from an EMBL/GenBank/DDBJ whole genome shotgun (WGS) entry which is preliminary data.</text>
</comment>
<name>A0A2G8S6L4_9APHY</name>